<protein>
    <submittedName>
        <fullName evidence="4">TetR/AcrR family transcriptional regulator</fullName>
    </submittedName>
</protein>
<keyword evidence="1 2" id="KW-0238">DNA-binding</keyword>
<comment type="caution">
    <text evidence="4">The sequence shown here is derived from an EMBL/GenBank/DDBJ whole genome shotgun (WGS) entry which is preliminary data.</text>
</comment>
<reference evidence="4" key="2">
    <citation type="submission" date="2021-04" db="EMBL/GenBank/DDBJ databases">
        <authorList>
            <person name="Gilroy R."/>
        </authorList>
    </citation>
    <scope>NUCLEOTIDE SEQUENCE</scope>
    <source>
        <strain evidence="4">CHK33-5263</strain>
    </source>
</reference>
<dbReference type="Pfam" id="PF00440">
    <property type="entry name" value="TetR_N"/>
    <property type="match status" value="1"/>
</dbReference>
<organism evidence="4 5">
    <name type="scientific">Candidatus Gallimonas intestinigallinarum</name>
    <dbReference type="NCBI Taxonomy" id="2838604"/>
    <lineage>
        <taxon>Bacteria</taxon>
        <taxon>Bacillati</taxon>
        <taxon>Bacillota</taxon>
        <taxon>Clostridia</taxon>
        <taxon>Candidatus Gallimonas</taxon>
    </lineage>
</organism>
<sequence>MKIEDGDFRVRLTKKMLIKAFLELRRQKPLRKITVSELCSAAGVGRGTFYAHFTDIYDLNEKLEDKFLADFSAALRGALQEKAGQQSTRRICRTVFALLEENEQLCQLLLAADNAGGAARFVELGGQLCAEYYRTAVGDVPTKQLADFYLFVSSGCISCLRERLRTEERPPVEQFADEMSEFINKGVRALLPSRPPV</sequence>
<dbReference type="AlphaFoldDB" id="A0A9D2DYE8"/>
<dbReference type="InterPro" id="IPR050624">
    <property type="entry name" value="HTH-type_Tx_Regulator"/>
</dbReference>
<dbReference type="PANTHER" id="PTHR43479:SF7">
    <property type="entry name" value="TETR-FAMILY TRANSCRIPTIONAL REGULATOR"/>
    <property type="match status" value="1"/>
</dbReference>
<gene>
    <name evidence="4" type="ORF">H9812_07680</name>
</gene>
<feature type="domain" description="HTH tetR-type" evidence="3">
    <location>
        <begin position="11"/>
        <end position="71"/>
    </location>
</feature>
<evidence type="ECO:0000256" key="1">
    <source>
        <dbReference type="ARBA" id="ARBA00023125"/>
    </source>
</evidence>
<accession>A0A9D2DYE8</accession>
<dbReference type="GO" id="GO:0003677">
    <property type="term" value="F:DNA binding"/>
    <property type="evidence" value="ECO:0007669"/>
    <property type="project" value="UniProtKB-UniRule"/>
</dbReference>
<evidence type="ECO:0000259" key="3">
    <source>
        <dbReference type="PROSITE" id="PS50977"/>
    </source>
</evidence>
<dbReference type="SUPFAM" id="SSF46689">
    <property type="entry name" value="Homeodomain-like"/>
    <property type="match status" value="1"/>
</dbReference>
<dbReference type="Proteomes" id="UP000824044">
    <property type="component" value="Unassembled WGS sequence"/>
</dbReference>
<name>A0A9D2DYE8_9FIRM</name>
<dbReference type="InterPro" id="IPR001647">
    <property type="entry name" value="HTH_TetR"/>
</dbReference>
<dbReference type="EMBL" id="DXBS01000139">
    <property type="protein sequence ID" value="HIZ25325.1"/>
    <property type="molecule type" value="Genomic_DNA"/>
</dbReference>
<reference evidence="4" key="1">
    <citation type="journal article" date="2021" name="PeerJ">
        <title>Extensive microbial diversity within the chicken gut microbiome revealed by metagenomics and culture.</title>
        <authorList>
            <person name="Gilroy R."/>
            <person name="Ravi A."/>
            <person name="Getino M."/>
            <person name="Pursley I."/>
            <person name="Horton D.L."/>
            <person name="Alikhan N.F."/>
            <person name="Baker D."/>
            <person name="Gharbi K."/>
            <person name="Hall N."/>
            <person name="Watson M."/>
            <person name="Adriaenssens E.M."/>
            <person name="Foster-Nyarko E."/>
            <person name="Jarju S."/>
            <person name="Secka A."/>
            <person name="Antonio M."/>
            <person name="Oren A."/>
            <person name="Chaudhuri R.R."/>
            <person name="La Ragione R."/>
            <person name="Hildebrand F."/>
            <person name="Pallen M.J."/>
        </authorList>
    </citation>
    <scope>NUCLEOTIDE SEQUENCE</scope>
    <source>
        <strain evidence="4">CHK33-5263</strain>
    </source>
</reference>
<dbReference type="PROSITE" id="PS50977">
    <property type="entry name" value="HTH_TETR_2"/>
    <property type="match status" value="1"/>
</dbReference>
<feature type="DNA-binding region" description="H-T-H motif" evidence="2">
    <location>
        <begin position="34"/>
        <end position="53"/>
    </location>
</feature>
<dbReference type="PANTHER" id="PTHR43479">
    <property type="entry name" value="ACREF/ENVCD OPERON REPRESSOR-RELATED"/>
    <property type="match status" value="1"/>
</dbReference>
<dbReference type="Gene3D" id="1.10.357.10">
    <property type="entry name" value="Tetracycline Repressor, domain 2"/>
    <property type="match status" value="1"/>
</dbReference>
<evidence type="ECO:0000256" key="2">
    <source>
        <dbReference type="PROSITE-ProRule" id="PRU00335"/>
    </source>
</evidence>
<evidence type="ECO:0000313" key="5">
    <source>
        <dbReference type="Proteomes" id="UP000824044"/>
    </source>
</evidence>
<proteinExistence type="predicted"/>
<evidence type="ECO:0000313" key="4">
    <source>
        <dbReference type="EMBL" id="HIZ25325.1"/>
    </source>
</evidence>
<dbReference type="InterPro" id="IPR009057">
    <property type="entry name" value="Homeodomain-like_sf"/>
</dbReference>